<protein>
    <submittedName>
        <fullName evidence="8">Uncharacterized protein</fullName>
    </submittedName>
</protein>
<proteinExistence type="predicted"/>
<feature type="compositionally biased region" description="Basic and acidic residues" evidence="6">
    <location>
        <begin position="72"/>
        <end position="89"/>
    </location>
</feature>
<dbReference type="Proteomes" id="UP000002785">
    <property type="component" value="Chromosome"/>
</dbReference>
<evidence type="ECO:0000313" key="8">
    <source>
        <dbReference type="EMBL" id="EDY56485.2"/>
    </source>
</evidence>
<evidence type="ECO:0000256" key="1">
    <source>
        <dbReference type="ARBA" id="ARBA00004651"/>
    </source>
</evidence>
<dbReference type="EMBL" id="CM000951">
    <property type="protein sequence ID" value="EDY56485.2"/>
    <property type="molecule type" value="Genomic_DNA"/>
</dbReference>
<reference evidence="8" key="1">
    <citation type="submission" date="2009-10" db="EMBL/GenBank/DDBJ databases">
        <title>The genome sequence of Streptomyces sviceus strain ATCC 29083.</title>
        <authorList>
            <consortium name="The Broad Institute Genome Sequencing Platform"/>
            <consortium name="Broad Institute Microbial Sequencing Center"/>
            <person name="Fischbach M."/>
            <person name="Godfrey P."/>
            <person name="Ward D."/>
            <person name="Young S."/>
            <person name="Zeng Q."/>
            <person name="Koehrsen M."/>
            <person name="Alvarado L."/>
            <person name="Berlin A.M."/>
            <person name="Bochicchio J."/>
            <person name="Borenstein D."/>
            <person name="Chapman S.B."/>
            <person name="Chen Z."/>
            <person name="Engels R."/>
            <person name="Freedman E."/>
            <person name="Gellesch M."/>
            <person name="Goldberg J."/>
            <person name="Griggs A."/>
            <person name="Gujja S."/>
            <person name="Heilman E.R."/>
            <person name="Heiman D.I."/>
            <person name="Hepburn T.A."/>
            <person name="Howarth C."/>
            <person name="Jen D."/>
            <person name="Larson L."/>
            <person name="Lewis B."/>
            <person name="Mehta T."/>
            <person name="Park D."/>
            <person name="Pearson M."/>
            <person name="Richards J."/>
            <person name="Roberts A."/>
            <person name="Saif S."/>
            <person name="Shea T.D."/>
            <person name="Shenoy N."/>
            <person name="Sisk P."/>
            <person name="Stolte C."/>
            <person name="Sykes S.N."/>
            <person name="Thomson T."/>
            <person name="Walk T."/>
            <person name="White J."/>
            <person name="Yandava C."/>
            <person name="Straight P."/>
            <person name="Clardy J."/>
            <person name="Hung D."/>
            <person name="Kolter R."/>
            <person name="Mekalanos J."/>
            <person name="Walker S."/>
            <person name="Walsh C.T."/>
            <person name="Wieland-Brown L.C."/>
            <person name="Haas B."/>
            <person name="Nusbaum C."/>
            <person name="Birren B."/>
        </authorList>
    </citation>
    <scope>NUCLEOTIDE SEQUENCE [LARGE SCALE GENOMIC DNA]</scope>
    <source>
        <strain evidence="8">ATCC 29083</strain>
    </source>
</reference>
<evidence type="ECO:0000256" key="2">
    <source>
        <dbReference type="ARBA" id="ARBA00022475"/>
    </source>
</evidence>
<feature type="transmembrane region" description="Helical" evidence="7">
    <location>
        <begin position="285"/>
        <end position="310"/>
    </location>
</feature>
<keyword evidence="4 7" id="KW-1133">Transmembrane helix</keyword>
<organism evidence="8 9">
    <name type="scientific">Streptomyces sviceus (strain ATCC 29083 / DSM 924 / JCM 4929 / NBRC 13980 / NCIMB 11184 / NRRL 5439 / UC 5370)</name>
    <dbReference type="NCBI Taxonomy" id="463191"/>
    <lineage>
        <taxon>Bacteria</taxon>
        <taxon>Bacillati</taxon>
        <taxon>Actinomycetota</taxon>
        <taxon>Actinomycetes</taxon>
        <taxon>Kitasatosporales</taxon>
        <taxon>Streptomycetaceae</taxon>
        <taxon>Streptomyces</taxon>
    </lineage>
</organism>
<evidence type="ECO:0000256" key="3">
    <source>
        <dbReference type="ARBA" id="ARBA00022692"/>
    </source>
</evidence>
<dbReference type="Pfam" id="PF03631">
    <property type="entry name" value="Virul_fac_BrkB"/>
    <property type="match status" value="1"/>
</dbReference>
<comment type="subcellular location">
    <subcellularLocation>
        <location evidence="1">Cell membrane</location>
        <topology evidence="1">Multi-pass membrane protein</topology>
    </subcellularLocation>
</comment>
<keyword evidence="9" id="KW-1185">Reference proteome</keyword>
<feature type="transmembrane region" description="Helical" evidence="7">
    <location>
        <begin position="330"/>
        <end position="352"/>
    </location>
</feature>
<keyword evidence="3 7" id="KW-0812">Transmembrane</keyword>
<evidence type="ECO:0000313" key="9">
    <source>
        <dbReference type="Proteomes" id="UP000002785"/>
    </source>
</evidence>
<sequence>MRRGSRAAWCLSSGARPIRAGGSPGPVITSSPAPFRASLLAHPALCRTPARAARSQWRHPGSMQPGTGTGGKRPDRPSRRTALRERAASTRSRLLELRNRAENRFPVITHLLSHLISVNVFDSATRLAAQTFLTAVPLLFVVASIAPQWLRDQFVTSLHEAFGLTGSANAELNKVLKGTDDPSDELRQTTGVVGGLMVLLSATACSRAMQRLCQRAWSLPKASARVAAWRWIAWLATWLAMFAVQGSLRTGFGLGLWLGVPLLLIAEVGIWWWTQHLLLVARVPWRPLLPGALLAGTALAVLTSTASLYVPRALNHSLAKYGSLGAVFTLLSWLITLCVVTTLCLTAGAVIAREPWAVRHLGTPEPPGPPPGDTPTDGTPHDSSPP</sequence>
<name>B5HUI0_STRX2</name>
<evidence type="ECO:0000256" key="6">
    <source>
        <dbReference type="SAM" id="MobiDB-lite"/>
    </source>
</evidence>
<dbReference type="HOGENOM" id="CLU_060326_0_0_11"/>
<evidence type="ECO:0000256" key="7">
    <source>
        <dbReference type="SAM" id="Phobius"/>
    </source>
</evidence>
<accession>B5HUI0</accession>
<evidence type="ECO:0000256" key="5">
    <source>
        <dbReference type="ARBA" id="ARBA00023136"/>
    </source>
</evidence>
<feature type="compositionally biased region" description="Pro residues" evidence="6">
    <location>
        <begin position="364"/>
        <end position="373"/>
    </location>
</feature>
<feature type="transmembrane region" description="Helical" evidence="7">
    <location>
        <begin position="229"/>
        <end position="248"/>
    </location>
</feature>
<gene>
    <name evidence="8" type="ORF">SSEG_03065</name>
</gene>
<dbReference type="InterPro" id="IPR017039">
    <property type="entry name" value="Virul_fac_BrkB"/>
</dbReference>
<feature type="transmembrane region" description="Helical" evidence="7">
    <location>
        <begin position="254"/>
        <end position="273"/>
    </location>
</feature>
<feature type="region of interest" description="Disordered" evidence="6">
    <location>
        <begin position="361"/>
        <end position="386"/>
    </location>
</feature>
<keyword evidence="2" id="KW-1003">Cell membrane</keyword>
<dbReference type="eggNOG" id="COG1295">
    <property type="taxonomic scope" value="Bacteria"/>
</dbReference>
<feature type="region of interest" description="Disordered" evidence="6">
    <location>
        <begin position="50"/>
        <end position="89"/>
    </location>
</feature>
<dbReference type="GO" id="GO:0005886">
    <property type="term" value="C:plasma membrane"/>
    <property type="evidence" value="ECO:0007669"/>
    <property type="project" value="UniProtKB-SubCell"/>
</dbReference>
<dbReference type="AlphaFoldDB" id="B5HUI0"/>
<keyword evidence="5 7" id="KW-0472">Membrane</keyword>
<feature type="compositionally biased region" description="Low complexity" evidence="6">
    <location>
        <begin position="374"/>
        <end position="386"/>
    </location>
</feature>
<evidence type="ECO:0000256" key="4">
    <source>
        <dbReference type="ARBA" id="ARBA00022989"/>
    </source>
</evidence>